<comment type="caution">
    <text evidence="2">The sequence shown here is derived from an EMBL/GenBank/DDBJ whole genome shotgun (WGS) entry which is preliminary data.</text>
</comment>
<evidence type="ECO:0000313" key="3">
    <source>
        <dbReference type="Proteomes" id="UP001230188"/>
    </source>
</evidence>
<dbReference type="EMBL" id="JAQMWT010000547">
    <property type="protein sequence ID" value="KAJ8599723.1"/>
    <property type="molecule type" value="Genomic_DNA"/>
</dbReference>
<name>A0AAD7U9Y4_9STRA</name>
<dbReference type="Gene3D" id="3.40.50.150">
    <property type="entry name" value="Vaccinia Virus protein VP39"/>
    <property type="match status" value="1"/>
</dbReference>
<dbReference type="Proteomes" id="UP001230188">
    <property type="component" value="Unassembled WGS sequence"/>
</dbReference>
<dbReference type="Pfam" id="PF13578">
    <property type="entry name" value="Methyltransf_24"/>
    <property type="match status" value="1"/>
</dbReference>
<evidence type="ECO:0000256" key="1">
    <source>
        <dbReference type="SAM" id="MobiDB-lite"/>
    </source>
</evidence>
<proteinExistence type="predicted"/>
<keyword evidence="3" id="KW-1185">Reference proteome</keyword>
<dbReference type="AlphaFoldDB" id="A0AAD7U9Y4"/>
<dbReference type="InterPro" id="IPR029063">
    <property type="entry name" value="SAM-dependent_MTases_sf"/>
</dbReference>
<sequence length="350" mass="38534">MEGESENGLSEPSTSEVQAEELPRELAEKVDKLKQKCSGLNSLYEADPSALEYVKELASGYFPLEEASTYWSRPSAFLRESSEIERRMDRTLLIVYLKKKFGYESFLEIGCRTDSNFGRVPFVDKVGVDPVAGGNVRLTSDAFFATTTRSFDLVFIDGHHEATQAARDAANALRLLAPNGTLLVHDCKPLFESEAQYPMPAGCVYWNGTVWKAIAHLRTFVDVDVATSNLDWGIAVVRKRPNSNPIHLPNYLDLTWADYERNWVDYLNPLSLDDLDAWLNKPPDPEPPLGPRLLVPAYAAAPCWLPPPVPPLPPSPYFPGVLAPPCPLATLSFANAADLAPAASPSAATK</sequence>
<protein>
    <recommendedName>
        <fullName evidence="4">Class I SAM-dependent methyltransferase</fullName>
    </recommendedName>
</protein>
<organism evidence="2 3">
    <name type="scientific">Chrysophaeum taylorii</name>
    <dbReference type="NCBI Taxonomy" id="2483200"/>
    <lineage>
        <taxon>Eukaryota</taxon>
        <taxon>Sar</taxon>
        <taxon>Stramenopiles</taxon>
        <taxon>Ochrophyta</taxon>
        <taxon>Pelagophyceae</taxon>
        <taxon>Pelagomonadales</taxon>
        <taxon>Pelagomonadaceae</taxon>
        <taxon>Chrysophaeum</taxon>
    </lineage>
</organism>
<feature type="region of interest" description="Disordered" evidence="1">
    <location>
        <begin position="1"/>
        <end position="23"/>
    </location>
</feature>
<feature type="compositionally biased region" description="Polar residues" evidence="1">
    <location>
        <begin position="7"/>
        <end position="17"/>
    </location>
</feature>
<evidence type="ECO:0008006" key="4">
    <source>
        <dbReference type="Google" id="ProtNLM"/>
    </source>
</evidence>
<dbReference type="SUPFAM" id="SSF53335">
    <property type="entry name" value="S-adenosyl-L-methionine-dependent methyltransferases"/>
    <property type="match status" value="2"/>
</dbReference>
<reference evidence="2" key="1">
    <citation type="submission" date="2023-01" db="EMBL/GenBank/DDBJ databases">
        <title>Metagenome sequencing of chrysophaentin producing Chrysophaeum taylorii.</title>
        <authorList>
            <person name="Davison J."/>
            <person name="Bewley C."/>
        </authorList>
    </citation>
    <scope>NUCLEOTIDE SEQUENCE</scope>
    <source>
        <strain evidence="2">NIES-1699</strain>
    </source>
</reference>
<gene>
    <name evidence="2" type="ORF">CTAYLR_010212</name>
</gene>
<accession>A0AAD7U9Y4</accession>
<evidence type="ECO:0000313" key="2">
    <source>
        <dbReference type="EMBL" id="KAJ8599723.1"/>
    </source>
</evidence>